<dbReference type="Proteomes" id="UP000198785">
    <property type="component" value="Unassembled WGS sequence"/>
</dbReference>
<evidence type="ECO:0000313" key="3">
    <source>
        <dbReference type="Proteomes" id="UP000198785"/>
    </source>
</evidence>
<organism evidence="2 3">
    <name type="scientific">Sphingobacterium wenxiniae</name>
    <dbReference type="NCBI Taxonomy" id="683125"/>
    <lineage>
        <taxon>Bacteria</taxon>
        <taxon>Pseudomonadati</taxon>
        <taxon>Bacteroidota</taxon>
        <taxon>Sphingobacteriia</taxon>
        <taxon>Sphingobacteriales</taxon>
        <taxon>Sphingobacteriaceae</taxon>
        <taxon>Sphingobacterium</taxon>
    </lineage>
</organism>
<sequence length="195" mass="21919">MKQLIALISLFLIYPFTGQAQISFHDSFDANNNGWTEVILNSGETLVTDGVLRIKSNSKDTLTSHTFLDFDPNKNFVFSCTSTVKKINDKSKFGIIVDYIDDGNYTSFLVWEGVAIMTRVQQGKVVGSIKNGIKLKKEKKAEVNLKLTRNFKGLYFEVNDMLAIEARYIDIKSSGVGLCVIGEQLVEFDDLKIEQ</sequence>
<evidence type="ECO:0000256" key="1">
    <source>
        <dbReference type="SAM" id="SignalP"/>
    </source>
</evidence>
<dbReference type="EMBL" id="FOZZ01000001">
    <property type="protein sequence ID" value="SFS36971.1"/>
    <property type="molecule type" value="Genomic_DNA"/>
</dbReference>
<dbReference type="Gene3D" id="2.60.120.560">
    <property type="entry name" value="Exo-inulinase, domain 1"/>
    <property type="match status" value="1"/>
</dbReference>
<keyword evidence="1" id="KW-0732">Signal</keyword>
<feature type="chain" id="PRO_5011785644" description="3-keto-disaccharide hydrolase domain-containing protein" evidence="1">
    <location>
        <begin position="21"/>
        <end position="195"/>
    </location>
</feature>
<dbReference type="RefSeq" id="WP_093363422.1">
    <property type="nucleotide sequence ID" value="NZ_FOZZ01000001.1"/>
</dbReference>
<dbReference type="STRING" id="683125.SAMN05660206_101354"/>
<proteinExistence type="predicted"/>
<keyword evidence="3" id="KW-1185">Reference proteome</keyword>
<protein>
    <recommendedName>
        <fullName evidence="4">3-keto-disaccharide hydrolase domain-containing protein</fullName>
    </recommendedName>
</protein>
<reference evidence="2 3" key="1">
    <citation type="submission" date="2016-10" db="EMBL/GenBank/DDBJ databases">
        <authorList>
            <person name="de Groot N.N."/>
        </authorList>
    </citation>
    <scope>NUCLEOTIDE SEQUENCE [LARGE SCALE GENOMIC DNA]</scope>
    <source>
        <strain evidence="2 3">DSM 22789</strain>
    </source>
</reference>
<dbReference type="AlphaFoldDB" id="A0A1I6P9X3"/>
<gene>
    <name evidence="2" type="ORF">SAMN05660206_101354</name>
</gene>
<evidence type="ECO:0008006" key="4">
    <source>
        <dbReference type="Google" id="ProtNLM"/>
    </source>
</evidence>
<dbReference type="OrthoDB" id="1099597at2"/>
<accession>A0A1I6P9X3</accession>
<feature type="signal peptide" evidence="1">
    <location>
        <begin position="1"/>
        <end position="20"/>
    </location>
</feature>
<name>A0A1I6P9X3_9SPHI</name>
<evidence type="ECO:0000313" key="2">
    <source>
        <dbReference type="EMBL" id="SFS36971.1"/>
    </source>
</evidence>